<dbReference type="Gene3D" id="1.10.630.10">
    <property type="entry name" value="Cytochrome P450"/>
    <property type="match status" value="1"/>
</dbReference>
<dbReference type="Pfam" id="PF00067">
    <property type="entry name" value="p450"/>
    <property type="match status" value="1"/>
</dbReference>
<sequence length="459" mass="51989">MVSWLLILILSLTLTLTLKHIITFHNTKNNLPPSPPTVPFLGNLLWLYKSFTDIETTLDDLRRQYGPIVTLFIGPRPIVFITDPSLIYQSLIMKASVFSDRPPADEPSLLFTSGQRNISFAHYGPLWRTLRRNLTTGILHPTRIRSYAHCREEVCELLLERLTLEGEEGGGVCVPMRGFQSAMLRLLLLMSFGEEVGEDVYVKMDALHHRMLSISNSVVVFNLFPKLSKIAFRGRWRSLLDLRRELDDLLIPLVRSRRHNTNNNSRHRLYSYVDTLLDLKLPDDEGARALDDREVVTLLFEFLMAGADTTTASLQWTIAHLAKSPSVQERLAREVVSSSGEKDIPYLKAVIMEVLRIRPPGMVPLPHMVSEDVTVDRYVIPKGVEVNVPIAAAGMDGRVWEEVMEFKPERFLGEDGRLLEVDMMGRQDIIKMMPFGVGRSVCPGEGLAMVNLDTSWLGL</sequence>
<keyword evidence="2" id="KW-0812">Transmembrane</keyword>
<keyword evidence="3 6" id="KW-0479">Metal-binding</keyword>
<evidence type="ECO:0000256" key="3">
    <source>
        <dbReference type="ARBA" id="ARBA00022723"/>
    </source>
</evidence>
<dbReference type="InterPro" id="IPR051103">
    <property type="entry name" value="Plant_metabolite_P450s"/>
</dbReference>
<proteinExistence type="predicted"/>
<evidence type="ECO:0000313" key="9">
    <source>
        <dbReference type="Proteomes" id="UP001179952"/>
    </source>
</evidence>
<dbReference type="AlphaFoldDB" id="A0AAV9AE47"/>
<dbReference type="InterPro" id="IPR001128">
    <property type="entry name" value="Cyt_P450"/>
</dbReference>
<evidence type="ECO:0000256" key="5">
    <source>
        <dbReference type="ARBA" id="ARBA00023136"/>
    </source>
</evidence>
<comment type="cofactor">
    <cofactor evidence="6">
        <name>heme</name>
        <dbReference type="ChEBI" id="CHEBI:30413"/>
    </cofactor>
</comment>
<organism evidence="8 9">
    <name type="scientific">Acorus gramineus</name>
    <name type="common">Dwarf sweet flag</name>
    <dbReference type="NCBI Taxonomy" id="55184"/>
    <lineage>
        <taxon>Eukaryota</taxon>
        <taxon>Viridiplantae</taxon>
        <taxon>Streptophyta</taxon>
        <taxon>Embryophyta</taxon>
        <taxon>Tracheophyta</taxon>
        <taxon>Spermatophyta</taxon>
        <taxon>Magnoliopsida</taxon>
        <taxon>Liliopsida</taxon>
        <taxon>Acoraceae</taxon>
        <taxon>Acorus</taxon>
    </lineage>
</organism>
<name>A0AAV9AE47_ACOGR</name>
<keyword evidence="6" id="KW-0349">Heme</keyword>
<evidence type="ECO:0000256" key="4">
    <source>
        <dbReference type="ARBA" id="ARBA00022989"/>
    </source>
</evidence>
<gene>
    <name evidence="8" type="ORF">QJS04_geneDACA011541</name>
</gene>
<evidence type="ECO:0000256" key="6">
    <source>
        <dbReference type="PIRSR" id="PIRSR602401-1"/>
    </source>
</evidence>
<dbReference type="Proteomes" id="UP001179952">
    <property type="component" value="Unassembled WGS sequence"/>
</dbReference>
<dbReference type="PANTHER" id="PTHR24298:SF800">
    <property type="entry name" value="CYTOCHROME P450 89A2-RELATED"/>
    <property type="match status" value="1"/>
</dbReference>
<dbReference type="InterPro" id="IPR002401">
    <property type="entry name" value="Cyt_P450_E_grp-I"/>
</dbReference>
<reference evidence="8" key="2">
    <citation type="submission" date="2023-06" db="EMBL/GenBank/DDBJ databases">
        <authorList>
            <person name="Ma L."/>
            <person name="Liu K.-W."/>
            <person name="Li Z."/>
            <person name="Hsiao Y.-Y."/>
            <person name="Qi Y."/>
            <person name="Fu T."/>
            <person name="Tang G."/>
            <person name="Zhang D."/>
            <person name="Sun W.-H."/>
            <person name="Liu D.-K."/>
            <person name="Li Y."/>
            <person name="Chen G.-Z."/>
            <person name="Liu X.-D."/>
            <person name="Liao X.-Y."/>
            <person name="Jiang Y.-T."/>
            <person name="Yu X."/>
            <person name="Hao Y."/>
            <person name="Huang J."/>
            <person name="Zhao X.-W."/>
            <person name="Ke S."/>
            <person name="Chen Y.-Y."/>
            <person name="Wu W.-L."/>
            <person name="Hsu J.-L."/>
            <person name="Lin Y.-F."/>
            <person name="Huang M.-D."/>
            <person name="Li C.-Y."/>
            <person name="Huang L."/>
            <person name="Wang Z.-W."/>
            <person name="Zhao X."/>
            <person name="Zhong W.-Y."/>
            <person name="Peng D.-H."/>
            <person name="Ahmad S."/>
            <person name="Lan S."/>
            <person name="Zhang J.-S."/>
            <person name="Tsai W.-C."/>
            <person name="Van De Peer Y."/>
            <person name="Liu Z.-J."/>
        </authorList>
    </citation>
    <scope>NUCLEOTIDE SEQUENCE</scope>
    <source>
        <strain evidence="8">SCP</strain>
        <tissue evidence="8">Leaves</tissue>
    </source>
</reference>
<dbReference type="GO" id="GO:0020037">
    <property type="term" value="F:heme binding"/>
    <property type="evidence" value="ECO:0007669"/>
    <property type="project" value="InterPro"/>
</dbReference>
<protein>
    <submittedName>
        <fullName evidence="8">Cytochrome P450 89A9</fullName>
    </submittedName>
</protein>
<keyword evidence="6" id="KW-0408">Iron</keyword>
<accession>A0AAV9AE47</accession>
<evidence type="ECO:0000256" key="7">
    <source>
        <dbReference type="SAM" id="SignalP"/>
    </source>
</evidence>
<feature type="signal peptide" evidence="7">
    <location>
        <begin position="1"/>
        <end position="17"/>
    </location>
</feature>
<dbReference type="GO" id="GO:0016709">
    <property type="term" value="F:oxidoreductase activity, acting on paired donors, with incorporation or reduction of molecular oxygen, NAD(P)H as one donor, and incorporation of one atom of oxygen"/>
    <property type="evidence" value="ECO:0007669"/>
    <property type="project" value="TreeGrafter"/>
</dbReference>
<dbReference type="PRINTS" id="PR00385">
    <property type="entry name" value="P450"/>
</dbReference>
<keyword evidence="5" id="KW-0472">Membrane</keyword>
<dbReference type="EMBL" id="JAUJYN010000010">
    <property type="protein sequence ID" value="KAK1262621.1"/>
    <property type="molecule type" value="Genomic_DNA"/>
</dbReference>
<reference evidence="8" key="1">
    <citation type="journal article" date="2023" name="Nat. Commun.">
        <title>Diploid and tetraploid genomes of Acorus and the evolution of monocots.</title>
        <authorList>
            <person name="Ma L."/>
            <person name="Liu K.W."/>
            <person name="Li Z."/>
            <person name="Hsiao Y.Y."/>
            <person name="Qi Y."/>
            <person name="Fu T."/>
            <person name="Tang G.D."/>
            <person name="Zhang D."/>
            <person name="Sun W.H."/>
            <person name="Liu D.K."/>
            <person name="Li Y."/>
            <person name="Chen G.Z."/>
            <person name="Liu X.D."/>
            <person name="Liao X.Y."/>
            <person name="Jiang Y.T."/>
            <person name="Yu X."/>
            <person name="Hao Y."/>
            <person name="Huang J."/>
            <person name="Zhao X.W."/>
            <person name="Ke S."/>
            <person name="Chen Y.Y."/>
            <person name="Wu W.L."/>
            <person name="Hsu J.L."/>
            <person name="Lin Y.F."/>
            <person name="Huang M.D."/>
            <person name="Li C.Y."/>
            <person name="Huang L."/>
            <person name="Wang Z.W."/>
            <person name="Zhao X."/>
            <person name="Zhong W.Y."/>
            <person name="Peng D.H."/>
            <person name="Ahmad S."/>
            <person name="Lan S."/>
            <person name="Zhang J.S."/>
            <person name="Tsai W.C."/>
            <person name="Van de Peer Y."/>
            <person name="Liu Z.J."/>
        </authorList>
    </citation>
    <scope>NUCLEOTIDE SEQUENCE</scope>
    <source>
        <strain evidence="8">SCP</strain>
    </source>
</reference>
<dbReference type="InterPro" id="IPR036396">
    <property type="entry name" value="Cyt_P450_sf"/>
</dbReference>
<keyword evidence="7" id="KW-0732">Signal</keyword>
<feature type="binding site" description="axial binding residue" evidence="6">
    <location>
        <position position="442"/>
    </location>
    <ligand>
        <name>heme</name>
        <dbReference type="ChEBI" id="CHEBI:30413"/>
    </ligand>
    <ligandPart>
        <name>Fe</name>
        <dbReference type="ChEBI" id="CHEBI:18248"/>
    </ligandPart>
</feature>
<dbReference type="GO" id="GO:0005506">
    <property type="term" value="F:iron ion binding"/>
    <property type="evidence" value="ECO:0007669"/>
    <property type="project" value="InterPro"/>
</dbReference>
<evidence type="ECO:0000256" key="1">
    <source>
        <dbReference type="ARBA" id="ARBA00004167"/>
    </source>
</evidence>
<dbReference type="PRINTS" id="PR00463">
    <property type="entry name" value="EP450I"/>
</dbReference>
<keyword evidence="9" id="KW-1185">Reference proteome</keyword>
<evidence type="ECO:0000313" key="8">
    <source>
        <dbReference type="EMBL" id="KAK1262621.1"/>
    </source>
</evidence>
<dbReference type="PANTHER" id="PTHR24298">
    <property type="entry name" value="FLAVONOID 3'-MONOOXYGENASE-RELATED"/>
    <property type="match status" value="1"/>
</dbReference>
<comment type="caution">
    <text evidence="8">The sequence shown here is derived from an EMBL/GenBank/DDBJ whole genome shotgun (WGS) entry which is preliminary data.</text>
</comment>
<keyword evidence="4" id="KW-1133">Transmembrane helix</keyword>
<dbReference type="GO" id="GO:0016020">
    <property type="term" value="C:membrane"/>
    <property type="evidence" value="ECO:0007669"/>
    <property type="project" value="UniProtKB-SubCell"/>
</dbReference>
<evidence type="ECO:0000256" key="2">
    <source>
        <dbReference type="ARBA" id="ARBA00022692"/>
    </source>
</evidence>
<comment type="subcellular location">
    <subcellularLocation>
        <location evidence="1">Membrane</location>
        <topology evidence="1">Single-pass membrane protein</topology>
    </subcellularLocation>
</comment>
<dbReference type="SUPFAM" id="SSF48264">
    <property type="entry name" value="Cytochrome P450"/>
    <property type="match status" value="1"/>
</dbReference>
<feature type="chain" id="PRO_5043720622" evidence="7">
    <location>
        <begin position="18"/>
        <end position="459"/>
    </location>
</feature>